<dbReference type="InterPro" id="IPR043428">
    <property type="entry name" value="LivM-like"/>
</dbReference>
<dbReference type="GO" id="GO:0042941">
    <property type="term" value="P:D-alanine transmembrane transport"/>
    <property type="evidence" value="ECO:0007669"/>
    <property type="project" value="TreeGrafter"/>
</dbReference>
<evidence type="ECO:0000256" key="8">
    <source>
        <dbReference type="ARBA" id="ARBA00023136"/>
    </source>
</evidence>
<comment type="subcellular location">
    <subcellularLocation>
        <location evidence="1">Cell membrane</location>
        <topology evidence="1">Multi-pass membrane protein</topology>
    </subcellularLocation>
</comment>
<dbReference type="EMBL" id="CAFBIY010000052">
    <property type="protein sequence ID" value="CAB4850352.1"/>
    <property type="molecule type" value="Genomic_DNA"/>
</dbReference>
<evidence type="ECO:0000313" key="11">
    <source>
        <dbReference type="EMBL" id="CAB4362467.1"/>
    </source>
</evidence>
<dbReference type="GO" id="GO:0016887">
    <property type="term" value="F:ATP hydrolysis activity"/>
    <property type="evidence" value="ECO:0007669"/>
    <property type="project" value="InterPro"/>
</dbReference>
<dbReference type="CDD" id="cd03219">
    <property type="entry name" value="ABC_Mj1267_LivG_branched"/>
    <property type="match status" value="1"/>
</dbReference>
<dbReference type="Gene3D" id="3.40.50.300">
    <property type="entry name" value="P-loop containing nucleotide triphosphate hydrolases"/>
    <property type="match status" value="1"/>
</dbReference>
<evidence type="ECO:0000313" key="13">
    <source>
        <dbReference type="EMBL" id="CAB4850352.1"/>
    </source>
</evidence>
<feature type="transmembrane region" description="Helical" evidence="9">
    <location>
        <begin position="336"/>
        <end position="353"/>
    </location>
</feature>
<evidence type="ECO:0000313" key="15">
    <source>
        <dbReference type="EMBL" id="CAB4998570.1"/>
    </source>
</evidence>
<dbReference type="EMBL" id="CAESGF010000001">
    <property type="protein sequence ID" value="CAB4362467.1"/>
    <property type="molecule type" value="Genomic_DNA"/>
</dbReference>
<dbReference type="GO" id="GO:0005304">
    <property type="term" value="F:L-valine transmembrane transporter activity"/>
    <property type="evidence" value="ECO:0007669"/>
    <property type="project" value="TreeGrafter"/>
</dbReference>
<keyword evidence="8 9" id="KW-0472">Membrane</keyword>
<keyword evidence="6" id="KW-0067">ATP-binding</keyword>
<dbReference type="CDD" id="cd06582">
    <property type="entry name" value="TM_PBP1_LivH_like"/>
    <property type="match status" value="1"/>
</dbReference>
<evidence type="ECO:0000256" key="5">
    <source>
        <dbReference type="ARBA" id="ARBA00022741"/>
    </source>
</evidence>
<dbReference type="Pfam" id="PF12399">
    <property type="entry name" value="BCA_ABC_TP_C"/>
    <property type="match status" value="1"/>
</dbReference>
<dbReference type="InterPro" id="IPR051120">
    <property type="entry name" value="ABC_AA/LPS_Transport"/>
</dbReference>
<keyword evidence="4 9" id="KW-0812">Transmembrane</keyword>
<dbReference type="GO" id="GO:1903805">
    <property type="term" value="P:L-valine import across plasma membrane"/>
    <property type="evidence" value="ECO:0007669"/>
    <property type="project" value="TreeGrafter"/>
</dbReference>
<gene>
    <name evidence="12" type="ORF">UFOPK2656_02549</name>
    <name evidence="13" type="ORF">UFOPK3267_01160</name>
    <name evidence="14" type="ORF">UFOPK3651_00333</name>
    <name evidence="15" type="ORF">UFOPK3931_01971</name>
    <name evidence="11" type="ORF">UFOPK4189_00242</name>
</gene>
<dbReference type="EMBL" id="CAFBMT010000002">
    <property type="protein sequence ID" value="CAB4913030.1"/>
    <property type="molecule type" value="Genomic_DNA"/>
</dbReference>
<evidence type="ECO:0000313" key="12">
    <source>
        <dbReference type="EMBL" id="CAB4736085.1"/>
    </source>
</evidence>
<feature type="transmembrane region" description="Helical" evidence="9">
    <location>
        <begin position="264"/>
        <end position="283"/>
    </location>
</feature>
<keyword evidence="2" id="KW-0813">Transport</keyword>
<feature type="transmembrane region" description="Helical" evidence="9">
    <location>
        <begin position="190"/>
        <end position="211"/>
    </location>
</feature>
<feature type="transmembrane region" description="Helical" evidence="9">
    <location>
        <begin position="147"/>
        <end position="170"/>
    </location>
</feature>
<dbReference type="EMBL" id="CAFBOL010000057">
    <property type="protein sequence ID" value="CAB4998570.1"/>
    <property type="molecule type" value="Genomic_DNA"/>
</dbReference>
<sequence length="906" mass="95903">MDVLRFSLLGVGAGGLYALAAIGLVLVYRGSGVVNFAQVAIGMLGAYVYFELRMQHGFDSTAGQYFALFAGLLSAAALGGLFHLLVLRRMRQASQLARIVATLALMITITSVAFWRYGGNPRVVRGLLPTGPMTVFGAAVGKDRMIIVLMVVVITFVLWAIYHYTTFGVATSAVAENPRAAASLAVSPDTIAAINWSVGGALAGLAVIMLVPITGLGPGNITFLVVPVLAPAVIGKFSSFPIVTGAGIALGVTQSLITRYVETSGWATAVPFLFVAVYLIARGNTVAGKDERFGRMPALGTGKIPPGLVLFGFVVSLFLIWFVFPRTYIQAFEVQLLIGLVICSFVVITGYAGQISLAQMAMGGLGSLICAFLATRWHWPLELAFVGGVLSTVPVGLILAFAGVRTRGVNLAILTLGFAVSLEAVVLGNVKFRGGMTGYRLKNPKVFGIEIAVTRHLERYTTLSLIILVVVMLSIANLRRGRAGRRLIAVRTNERAAAALGVSVVGAKVYAFVLSGMIAAAAGILLIFRLPIVQFGDFGAVTSILHLQNAVLGGVGTLGGPLVGSGFAAGGVSQQIFSFIGSNVGVILAVVGGFGLLIMLTMSPDGLAFQMRHQNAWWLDRIRAKLPSRKRAYDLRALGADSTEHVPAKVLEVRGLTVRFGGVVALFEFNVDVNPGEVVGLIGPNGAGKSTAIEAMTGFVKPSTGSVRFDGVDISEWNTGRRARAGLSRSFQSLELFEDLTVLENILAACDRRDVTAYLTDLVKPGRGTLTPAAAAALVDFGFEGRLETKVSDLSYAERRMLAVARAVAGGHSVLMLDEPAAGLDDVQTRLLGESIRRLAAERGVGVLLVEHNVDMVLRTCDRIVALEFGEVIGTGTPDEIRNNDRVIDAYLGTSRFREENAAAAE</sequence>
<dbReference type="GO" id="GO:1903806">
    <property type="term" value="P:L-isoleucine import across plasma membrane"/>
    <property type="evidence" value="ECO:0007669"/>
    <property type="project" value="TreeGrafter"/>
</dbReference>
<keyword evidence="7 9" id="KW-1133">Transmembrane helix</keyword>
<dbReference type="GO" id="GO:0005524">
    <property type="term" value="F:ATP binding"/>
    <property type="evidence" value="ECO:0007669"/>
    <property type="project" value="UniProtKB-KW"/>
</dbReference>
<feature type="transmembrane region" description="Helical" evidence="9">
    <location>
        <begin position="576"/>
        <end position="602"/>
    </location>
</feature>
<feature type="transmembrane region" description="Helical" evidence="9">
    <location>
        <begin position="499"/>
        <end position="528"/>
    </location>
</feature>
<dbReference type="GO" id="GO:0005886">
    <property type="term" value="C:plasma membrane"/>
    <property type="evidence" value="ECO:0007669"/>
    <property type="project" value="UniProtKB-SubCell"/>
</dbReference>
<evidence type="ECO:0000256" key="4">
    <source>
        <dbReference type="ARBA" id="ARBA00022692"/>
    </source>
</evidence>
<feature type="transmembrane region" description="Helical" evidence="9">
    <location>
        <begin position="223"/>
        <end position="252"/>
    </location>
</feature>
<feature type="transmembrane region" description="Helical" evidence="9">
    <location>
        <begin position="62"/>
        <end position="87"/>
    </location>
</feature>
<dbReference type="InterPro" id="IPR003593">
    <property type="entry name" value="AAA+_ATPase"/>
</dbReference>
<reference evidence="11" key="1">
    <citation type="submission" date="2020-05" db="EMBL/GenBank/DDBJ databases">
        <authorList>
            <person name="Chiriac C."/>
            <person name="Salcher M."/>
            <person name="Ghai R."/>
            <person name="Kavagutti S V."/>
        </authorList>
    </citation>
    <scope>NUCLEOTIDE SEQUENCE</scope>
</reference>
<dbReference type="PROSITE" id="PS50893">
    <property type="entry name" value="ABC_TRANSPORTER_2"/>
    <property type="match status" value="1"/>
</dbReference>
<protein>
    <submittedName>
        <fullName evidence="11">Unannotated protein</fullName>
    </submittedName>
</protein>
<name>A0A6J6A4J2_9ZZZZ</name>
<dbReference type="InterPro" id="IPR027417">
    <property type="entry name" value="P-loop_NTPase"/>
</dbReference>
<dbReference type="PANTHER" id="PTHR45772:SF7">
    <property type="entry name" value="AMINO ACID ABC TRANSPORTER ATP-BINDING PROTEIN"/>
    <property type="match status" value="1"/>
</dbReference>
<dbReference type="AlphaFoldDB" id="A0A6J6A4J2"/>
<dbReference type="SUPFAM" id="SSF52540">
    <property type="entry name" value="P-loop containing nucleoside triphosphate hydrolases"/>
    <property type="match status" value="1"/>
</dbReference>
<keyword evidence="5" id="KW-0547">Nucleotide-binding</keyword>
<evidence type="ECO:0000256" key="1">
    <source>
        <dbReference type="ARBA" id="ARBA00004651"/>
    </source>
</evidence>
<evidence type="ECO:0000256" key="9">
    <source>
        <dbReference type="SAM" id="Phobius"/>
    </source>
</evidence>
<evidence type="ECO:0000256" key="2">
    <source>
        <dbReference type="ARBA" id="ARBA00022448"/>
    </source>
</evidence>
<dbReference type="GO" id="GO:0015192">
    <property type="term" value="F:L-phenylalanine transmembrane transporter activity"/>
    <property type="evidence" value="ECO:0007669"/>
    <property type="project" value="TreeGrafter"/>
</dbReference>
<evidence type="ECO:0000313" key="14">
    <source>
        <dbReference type="EMBL" id="CAB4913030.1"/>
    </source>
</evidence>
<feature type="transmembrane region" description="Helical" evidence="9">
    <location>
        <begin position="385"/>
        <end position="404"/>
    </location>
</feature>
<dbReference type="Pfam" id="PF00005">
    <property type="entry name" value="ABC_tran"/>
    <property type="match status" value="1"/>
</dbReference>
<dbReference type="PANTHER" id="PTHR45772">
    <property type="entry name" value="CONSERVED COMPONENT OF ABC TRANSPORTER FOR NATURAL AMINO ACIDS-RELATED"/>
    <property type="match status" value="1"/>
</dbReference>
<dbReference type="InterPro" id="IPR003439">
    <property type="entry name" value="ABC_transporter-like_ATP-bd"/>
</dbReference>
<evidence type="ECO:0000259" key="10">
    <source>
        <dbReference type="PROSITE" id="PS50893"/>
    </source>
</evidence>
<feature type="transmembrane region" description="Helical" evidence="9">
    <location>
        <begin position="33"/>
        <end position="50"/>
    </location>
</feature>
<proteinExistence type="predicted"/>
<dbReference type="InterPro" id="IPR032823">
    <property type="entry name" value="BCA_ABC_TP_C"/>
</dbReference>
<evidence type="ECO:0000256" key="7">
    <source>
        <dbReference type="ARBA" id="ARBA00022989"/>
    </source>
</evidence>
<dbReference type="EMBL" id="CAEZYF010000019">
    <property type="protein sequence ID" value="CAB4736085.1"/>
    <property type="molecule type" value="Genomic_DNA"/>
</dbReference>
<keyword evidence="3" id="KW-1003">Cell membrane</keyword>
<feature type="transmembrane region" description="Helical" evidence="9">
    <location>
        <begin position="411"/>
        <end position="430"/>
    </location>
</feature>
<feature type="domain" description="ABC transporter" evidence="10">
    <location>
        <begin position="651"/>
        <end position="894"/>
    </location>
</feature>
<dbReference type="GO" id="GO:0015808">
    <property type="term" value="P:L-alanine transport"/>
    <property type="evidence" value="ECO:0007669"/>
    <property type="project" value="TreeGrafter"/>
</dbReference>
<dbReference type="SMART" id="SM00382">
    <property type="entry name" value="AAA"/>
    <property type="match status" value="1"/>
</dbReference>
<feature type="transmembrane region" description="Helical" evidence="9">
    <location>
        <begin position="6"/>
        <end position="26"/>
    </location>
</feature>
<accession>A0A6J6A4J2</accession>
<dbReference type="Pfam" id="PF02653">
    <property type="entry name" value="BPD_transp_2"/>
    <property type="match status" value="2"/>
</dbReference>
<feature type="transmembrane region" description="Helical" evidence="9">
    <location>
        <begin position="99"/>
        <end position="117"/>
    </location>
</feature>
<evidence type="ECO:0000256" key="6">
    <source>
        <dbReference type="ARBA" id="ARBA00022840"/>
    </source>
</evidence>
<dbReference type="CDD" id="cd06581">
    <property type="entry name" value="TM_PBP1_LivM_like"/>
    <property type="match status" value="1"/>
</dbReference>
<feature type="transmembrane region" description="Helical" evidence="9">
    <location>
        <begin position="304"/>
        <end position="324"/>
    </location>
</feature>
<feature type="transmembrane region" description="Helical" evidence="9">
    <location>
        <begin position="460"/>
        <end position="478"/>
    </location>
</feature>
<organism evidence="11">
    <name type="scientific">freshwater metagenome</name>
    <dbReference type="NCBI Taxonomy" id="449393"/>
    <lineage>
        <taxon>unclassified sequences</taxon>
        <taxon>metagenomes</taxon>
        <taxon>ecological metagenomes</taxon>
    </lineage>
</organism>
<dbReference type="InterPro" id="IPR001851">
    <property type="entry name" value="ABC_transp_permease"/>
</dbReference>
<dbReference type="GO" id="GO:0015188">
    <property type="term" value="F:L-isoleucine transmembrane transporter activity"/>
    <property type="evidence" value="ECO:0007669"/>
    <property type="project" value="TreeGrafter"/>
</dbReference>
<evidence type="ECO:0000256" key="3">
    <source>
        <dbReference type="ARBA" id="ARBA00022475"/>
    </source>
</evidence>